<dbReference type="Proteomes" id="UP000184047">
    <property type="component" value="Unassembled WGS sequence"/>
</dbReference>
<reference evidence="2" key="1">
    <citation type="submission" date="2016-11" db="EMBL/GenBank/DDBJ databases">
        <authorList>
            <person name="Varghese N."/>
            <person name="Submissions S."/>
        </authorList>
    </citation>
    <scope>NUCLEOTIDE SEQUENCE [LARGE SCALE GENOMIC DNA]</scope>
    <source>
        <strain evidence="2">DSM 19055</strain>
    </source>
</reference>
<evidence type="ECO:0000313" key="2">
    <source>
        <dbReference type="Proteomes" id="UP000184047"/>
    </source>
</evidence>
<protein>
    <submittedName>
        <fullName evidence="1">Uncharacterized protein</fullName>
    </submittedName>
</protein>
<keyword evidence="2" id="KW-1185">Reference proteome</keyword>
<proteinExistence type="predicted"/>
<name>A0A1M5LSW8_9FLAO</name>
<gene>
    <name evidence="1" type="ORF">SAMN05421866_1202</name>
</gene>
<dbReference type="STRING" id="421058.SAMN05421866_1202"/>
<organism evidence="1 2">
    <name type="scientific">Chryseobacterium oranimense</name>
    <dbReference type="NCBI Taxonomy" id="421058"/>
    <lineage>
        <taxon>Bacteria</taxon>
        <taxon>Pseudomonadati</taxon>
        <taxon>Bacteroidota</taxon>
        <taxon>Flavobacteriia</taxon>
        <taxon>Flavobacteriales</taxon>
        <taxon>Weeksellaceae</taxon>
        <taxon>Chryseobacterium group</taxon>
        <taxon>Chryseobacterium</taxon>
    </lineage>
</organism>
<dbReference type="EMBL" id="FQWT01000001">
    <property type="protein sequence ID" value="SHG68086.1"/>
    <property type="molecule type" value="Genomic_DNA"/>
</dbReference>
<dbReference type="AlphaFoldDB" id="A0A1M5LSW8"/>
<sequence>MIPQRYKEVGSRMQEAGSFWKATQKTYVEKNKLSYKF</sequence>
<accession>A0A1M5LSW8</accession>
<evidence type="ECO:0000313" key="1">
    <source>
        <dbReference type="EMBL" id="SHG68086.1"/>
    </source>
</evidence>